<dbReference type="InterPro" id="IPR018958">
    <property type="entry name" value="Knr4/Smi1-like_dom"/>
</dbReference>
<evidence type="ECO:0000313" key="2">
    <source>
        <dbReference type="EMBL" id="MFC0472988.1"/>
    </source>
</evidence>
<sequence>MSLRFYKQGHFWKSPSEYKPGEKVTDETLLDVETHLGFQLPKDYVALMKEQNGGELTYRYVLFADGDAAIIPYFHELDVQSGVGLSTVFVEECGLPDNLVLLTGDLHTWLALDYRYNVKEPAVVYITEHESGNGTWQEHFLAHSFEEFTKRLFQKEDSSL</sequence>
<dbReference type="SUPFAM" id="SSF160631">
    <property type="entry name" value="SMI1/KNR4-like"/>
    <property type="match status" value="1"/>
</dbReference>
<dbReference type="InterPro" id="IPR037883">
    <property type="entry name" value="Knr4/Smi1-like_sf"/>
</dbReference>
<organism evidence="2 3">
    <name type="scientific">Halalkalibacter kiskunsagensis</name>
    <dbReference type="NCBI Taxonomy" id="1548599"/>
    <lineage>
        <taxon>Bacteria</taxon>
        <taxon>Bacillati</taxon>
        <taxon>Bacillota</taxon>
        <taxon>Bacilli</taxon>
        <taxon>Bacillales</taxon>
        <taxon>Bacillaceae</taxon>
        <taxon>Halalkalibacter</taxon>
    </lineage>
</organism>
<dbReference type="SMART" id="SM00860">
    <property type="entry name" value="SMI1_KNR4"/>
    <property type="match status" value="1"/>
</dbReference>
<accession>A0ABV6KI39</accession>
<dbReference type="Gene3D" id="3.40.1580.10">
    <property type="entry name" value="SMI1/KNR4-like"/>
    <property type="match status" value="1"/>
</dbReference>
<dbReference type="EMBL" id="JBHLUX010000090">
    <property type="protein sequence ID" value="MFC0472988.1"/>
    <property type="molecule type" value="Genomic_DNA"/>
</dbReference>
<keyword evidence="3" id="KW-1185">Reference proteome</keyword>
<proteinExistence type="predicted"/>
<gene>
    <name evidence="2" type="ORF">ACFFHM_21470</name>
</gene>
<name>A0ABV6KI39_9BACI</name>
<dbReference type="RefSeq" id="WP_335961226.1">
    <property type="nucleotide sequence ID" value="NZ_JAXBLX010000015.1"/>
</dbReference>
<evidence type="ECO:0000313" key="3">
    <source>
        <dbReference type="Proteomes" id="UP001589838"/>
    </source>
</evidence>
<dbReference type="Pfam" id="PF14568">
    <property type="entry name" value="SUKH_6"/>
    <property type="match status" value="1"/>
</dbReference>
<evidence type="ECO:0000259" key="1">
    <source>
        <dbReference type="SMART" id="SM00860"/>
    </source>
</evidence>
<reference evidence="2 3" key="1">
    <citation type="submission" date="2024-09" db="EMBL/GenBank/DDBJ databases">
        <authorList>
            <person name="Sun Q."/>
            <person name="Mori K."/>
        </authorList>
    </citation>
    <scope>NUCLEOTIDE SEQUENCE [LARGE SCALE GENOMIC DNA]</scope>
    <source>
        <strain evidence="2 3">NCAIM B.02610</strain>
    </source>
</reference>
<protein>
    <submittedName>
        <fullName evidence="2">SMI1/KNR4 family protein</fullName>
    </submittedName>
</protein>
<feature type="domain" description="Knr4/Smi1-like" evidence="1">
    <location>
        <begin position="23"/>
        <end position="151"/>
    </location>
</feature>
<dbReference type="Proteomes" id="UP001589838">
    <property type="component" value="Unassembled WGS sequence"/>
</dbReference>
<comment type="caution">
    <text evidence="2">The sequence shown here is derived from an EMBL/GenBank/DDBJ whole genome shotgun (WGS) entry which is preliminary data.</text>
</comment>